<dbReference type="SUPFAM" id="SSF53383">
    <property type="entry name" value="PLP-dependent transferases"/>
    <property type="match status" value="1"/>
</dbReference>
<gene>
    <name evidence="5" type="ORF">PSHT_11260</name>
</gene>
<reference evidence="6" key="3">
    <citation type="journal article" date="2018" name="Mol. Plant Microbe Interact.">
        <title>Genome sequence resources for the wheat stripe rust pathogen (Puccinia striiformis f. sp. tritici) and the barley stripe rust pathogen (Puccinia striiformis f. sp. hordei).</title>
        <authorList>
            <person name="Xia C."/>
            <person name="Wang M."/>
            <person name="Yin C."/>
            <person name="Cornejo O.E."/>
            <person name="Hulbert S.H."/>
            <person name="Chen X."/>
        </authorList>
    </citation>
    <scope>NUCLEOTIDE SEQUENCE [LARGE SCALE GENOMIC DNA]</scope>
    <source>
        <strain evidence="6">93TX-2</strain>
    </source>
</reference>
<dbReference type="VEuPathDB" id="FungiDB:PSHT_11260"/>
<evidence type="ECO:0000256" key="3">
    <source>
        <dbReference type="RuleBase" id="RU362118"/>
    </source>
</evidence>
<dbReference type="GO" id="GO:0019346">
    <property type="term" value="P:transsulfuration"/>
    <property type="evidence" value="ECO:0007669"/>
    <property type="project" value="InterPro"/>
</dbReference>
<keyword evidence="6" id="KW-1185">Reference proteome</keyword>
<evidence type="ECO:0000256" key="2">
    <source>
        <dbReference type="ARBA" id="ARBA00022898"/>
    </source>
</evidence>
<reference evidence="6" key="2">
    <citation type="journal article" date="2018" name="BMC Genomics">
        <title>Genomic insights into host adaptation between the wheat stripe rust pathogen (Puccinia striiformis f. sp. tritici) and the barley stripe rust pathogen (Puccinia striiformis f. sp. hordei).</title>
        <authorList>
            <person name="Xia C."/>
            <person name="Wang M."/>
            <person name="Yin C."/>
            <person name="Cornejo O.E."/>
            <person name="Hulbert S.H."/>
            <person name="Chen X."/>
        </authorList>
    </citation>
    <scope>NUCLEOTIDE SEQUENCE [LARGE SCALE GENOMIC DNA]</scope>
    <source>
        <strain evidence="6">93TX-2</strain>
    </source>
</reference>
<proteinExistence type="inferred from homology"/>
<dbReference type="EMBL" id="PKSM01000184">
    <property type="protein sequence ID" value="POW04410.1"/>
    <property type="molecule type" value="Genomic_DNA"/>
</dbReference>
<dbReference type="InterPro" id="IPR015424">
    <property type="entry name" value="PyrdxlP-dep_Trfase"/>
</dbReference>
<evidence type="ECO:0000313" key="5">
    <source>
        <dbReference type="EMBL" id="POW04410.1"/>
    </source>
</evidence>
<comment type="similarity">
    <text evidence="3">Belongs to the trans-sulfuration enzymes family.</text>
</comment>
<accession>A0A2S4V4L2</accession>
<evidence type="ECO:0000256" key="1">
    <source>
        <dbReference type="ARBA" id="ARBA00001933"/>
    </source>
</evidence>
<protein>
    <submittedName>
        <fullName evidence="5">Uncharacterized protein</fullName>
    </submittedName>
</protein>
<keyword evidence="4" id="KW-0732">Signal</keyword>
<comment type="cofactor">
    <cofactor evidence="1 3">
        <name>pyridoxal 5'-phosphate</name>
        <dbReference type="ChEBI" id="CHEBI:597326"/>
    </cofactor>
</comment>
<dbReference type="GO" id="GO:0030170">
    <property type="term" value="F:pyridoxal phosphate binding"/>
    <property type="evidence" value="ECO:0007669"/>
    <property type="project" value="InterPro"/>
</dbReference>
<sequence length="85" mass="9336">MPCLMGDLLSFPVLCLNVGSSHASIDSAVWAAQNLPEDLKRLCVGIKDLDDLFEDLQAALFETGPTRILDKTRVDLGYERVNVNS</sequence>
<name>A0A2S4V4L2_9BASI</name>
<dbReference type="Pfam" id="PF01053">
    <property type="entry name" value="Cys_Met_Meta_PP"/>
    <property type="match status" value="1"/>
</dbReference>
<dbReference type="Gene3D" id="3.90.1150.10">
    <property type="entry name" value="Aspartate Aminotransferase, domain 1"/>
    <property type="match status" value="1"/>
</dbReference>
<dbReference type="InterPro" id="IPR000277">
    <property type="entry name" value="Cys/Met-Metab_PyrdxlP-dep_enz"/>
</dbReference>
<dbReference type="Proteomes" id="UP000238274">
    <property type="component" value="Unassembled WGS sequence"/>
</dbReference>
<dbReference type="OrthoDB" id="2545919at2759"/>
<evidence type="ECO:0000256" key="4">
    <source>
        <dbReference type="SAM" id="SignalP"/>
    </source>
</evidence>
<feature type="signal peptide" evidence="4">
    <location>
        <begin position="1"/>
        <end position="23"/>
    </location>
</feature>
<evidence type="ECO:0000313" key="6">
    <source>
        <dbReference type="Proteomes" id="UP000238274"/>
    </source>
</evidence>
<keyword evidence="2 3" id="KW-0663">Pyridoxal phosphate</keyword>
<comment type="caution">
    <text evidence="5">The sequence shown here is derived from an EMBL/GenBank/DDBJ whole genome shotgun (WGS) entry which is preliminary data.</text>
</comment>
<reference evidence="5 6" key="1">
    <citation type="submission" date="2017-12" db="EMBL/GenBank/DDBJ databases">
        <title>Gene loss provides genomic basis for host adaptation in cereal stripe rust fungi.</title>
        <authorList>
            <person name="Xia C."/>
        </authorList>
    </citation>
    <scope>NUCLEOTIDE SEQUENCE [LARGE SCALE GENOMIC DNA]</scope>
    <source>
        <strain evidence="5 6">93TX-2</strain>
    </source>
</reference>
<dbReference type="AlphaFoldDB" id="A0A2S4V4L2"/>
<feature type="chain" id="PRO_5015565269" evidence="4">
    <location>
        <begin position="24"/>
        <end position="85"/>
    </location>
</feature>
<dbReference type="InterPro" id="IPR015422">
    <property type="entry name" value="PyrdxlP-dep_Trfase_small"/>
</dbReference>
<organism evidence="5 6">
    <name type="scientific">Puccinia striiformis</name>
    <dbReference type="NCBI Taxonomy" id="27350"/>
    <lineage>
        <taxon>Eukaryota</taxon>
        <taxon>Fungi</taxon>
        <taxon>Dikarya</taxon>
        <taxon>Basidiomycota</taxon>
        <taxon>Pucciniomycotina</taxon>
        <taxon>Pucciniomycetes</taxon>
        <taxon>Pucciniales</taxon>
        <taxon>Pucciniaceae</taxon>
        <taxon>Puccinia</taxon>
    </lineage>
</organism>